<evidence type="ECO:0000256" key="2">
    <source>
        <dbReference type="ARBA" id="ARBA00022679"/>
    </source>
</evidence>
<sequence length="462" mass="52894">MSERPRQQLPRAFPSFIETAIHLFSRPLNAIWKHGFRFLFVFDFFALFISLVAINLIRFGRHRPNYSLGHHLIGFSLVSIFLLLINYFAGLYERESRIGNPSWFPRVSLALAVGVTTIAVITLFTDRYFMPRVNLVLLLLLGSLALTSSRYLTRNLTLRRQGLARVGIVGPQEAIRTTCSQFESNERLGEVVATTLDTSNIIEIVSSHLITDLLFLDIQTFDTAYPEPLCEMEELGVVLHQRVSAQETLLGLRSIHQIAGIPFTRLRSHNLAIHQRRLKRLFDLLLLLIVSPIVVPLIIFFFIYVRIAAGPSFIYRQQRVGEKGKTFTVFKFRTMKLDAETDGPQTATLADPRIIPSMSWMRSMRADEIPQLWNVIKGEMSLVGPRPERPEMAKGFQADIPRYERRTELPPGLTGLAQVHGRYDSAPEHKLGYDLQYLVNWSLILDIQILLRTVWVVLSRRV</sequence>
<feature type="transmembrane region" description="Helical" evidence="6">
    <location>
        <begin position="69"/>
        <end position="91"/>
    </location>
</feature>
<feature type="transmembrane region" description="Helical" evidence="6">
    <location>
        <begin position="36"/>
        <end position="57"/>
    </location>
</feature>
<dbReference type="GO" id="GO:0016020">
    <property type="term" value="C:membrane"/>
    <property type="evidence" value="ECO:0007669"/>
    <property type="project" value="UniProtKB-SubCell"/>
</dbReference>
<comment type="subcellular location">
    <subcellularLocation>
        <location evidence="1">Membrane</location>
        <topology evidence="1">Multi-pass membrane protein</topology>
    </subcellularLocation>
</comment>
<protein>
    <submittedName>
        <fullName evidence="8">Unannotated protein</fullName>
    </submittedName>
</protein>
<keyword evidence="5 6" id="KW-0472">Membrane</keyword>
<keyword evidence="4 6" id="KW-1133">Transmembrane helix</keyword>
<feature type="transmembrane region" description="Helical" evidence="6">
    <location>
        <begin position="135"/>
        <end position="153"/>
    </location>
</feature>
<keyword evidence="2" id="KW-0808">Transferase</keyword>
<accession>A0A6J6CBH0</accession>
<reference evidence="8" key="1">
    <citation type="submission" date="2020-05" db="EMBL/GenBank/DDBJ databases">
        <authorList>
            <person name="Chiriac C."/>
            <person name="Salcher M."/>
            <person name="Ghai R."/>
            <person name="Kavagutti S V."/>
        </authorList>
    </citation>
    <scope>NUCLEOTIDE SEQUENCE</scope>
</reference>
<dbReference type="InterPro" id="IPR017475">
    <property type="entry name" value="EPS_sugar_tfrase"/>
</dbReference>
<evidence type="ECO:0000256" key="5">
    <source>
        <dbReference type="ARBA" id="ARBA00023136"/>
    </source>
</evidence>
<dbReference type="EMBL" id="CAEZSL010000132">
    <property type="protein sequence ID" value="CAB4548740.1"/>
    <property type="molecule type" value="Genomic_DNA"/>
</dbReference>
<dbReference type="GO" id="GO:0016780">
    <property type="term" value="F:phosphotransferase activity, for other substituted phosphate groups"/>
    <property type="evidence" value="ECO:0007669"/>
    <property type="project" value="TreeGrafter"/>
</dbReference>
<feature type="transmembrane region" description="Helical" evidence="6">
    <location>
        <begin position="103"/>
        <end position="123"/>
    </location>
</feature>
<evidence type="ECO:0000256" key="3">
    <source>
        <dbReference type="ARBA" id="ARBA00022692"/>
    </source>
</evidence>
<dbReference type="NCBIfam" id="TIGR03025">
    <property type="entry name" value="EPS_sugtrans"/>
    <property type="match status" value="1"/>
</dbReference>
<evidence type="ECO:0000256" key="6">
    <source>
        <dbReference type="SAM" id="Phobius"/>
    </source>
</evidence>
<feature type="transmembrane region" description="Helical" evidence="6">
    <location>
        <begin position="284"/>
        <end position="305"/>
    </location>
</feature>
<feature type="domain" description="Bacterial sugar transferase" evidence="7">
    <location>
        <begin position="279"/>
        <end position="458"/>
    </location>
</feature>
<dbReference type="PANTHER" id="PTHR30576">
    <property type="entry name" value="COLANIC BIOSYNTHESIS UDP-GLUCOSE LIPID CARRIER TRANSFERASE"/>
    <property type="match status" value="1"/>
</dbReference>
<evidence type="ECO:0000313" key="8">
    <source>
        <dbReference type="EMBL" id="CAB4548740.1"/>
    </source>
</evidence>
<dbReference type="PANTHER" id="PTHR30576:SF0">
    <property type="entry name" value="UNDECAPRENYL-PHOSPHATE N-ACETYLGALACTOSAMINYL 1-PHOSPHATE TRANSFERASE-RELATED"/>
    <property type="match status" value="1"/>
</dbReference>
<name>A0A6J6CBH0_9ZZZZ</name>
<dbReference type="Pfam" id="PF02397">
    <property type="entry name" value="Bac_transf"/>
    <property type="match status" value="1"/>
</dbReference>
<dbReference type="InterPro" id="IPR003362">
    <property type="entry name" value="Bact_transf"/>
</dbReference>
<keyword evidence="3 6" id="KW-0812">Transmembrane</keyword>
<organism evidence="8">
    <name type="scientific">freshwater metagenome</name>
    <dbReference type="NCBI Taxonomy" id="449393"/>
    <lineage>
        <taxon>unclassified sequences</taxon>
        <taxon>metagenomes</taxon>
        <taxon>ecological metagenomes</taxon>
    </lineage>
</organism>
<proteinExistence type="predicted"/>
<evidence type="ECO:0000256" key="1">
    <source>
        <dbReference type="ARBA" id="ARBA00004141"/>
    </source>
</evidence>
<gene>
    <name evidence="8" type="ORF">UFOPK1421_01132</name>
</gene>
<evidence type="ECO:0000259" key="7">
    <source>
        <dbReference type="Pfam" id="PF02397"/>
    </source>
</evidence>
<dbReference type="AlphaFoldDB" id="A0A6J6CBH0"/>
<evidence type="ECO:0000256" key="4">
    <source>
        <dbReference type="ARBA" id="ARBA00022989"/>
    </source>
</evidence>